<dbReference type="PANTHER" id="PTHR11941:SF54">
    <property type="entry name" value="ENOYL-COA HYDRATASE, MITOCHONDRIAL"/>
    <property type="match status" value="1"/>
</dbReference>
<dbReference type="SUPFAM" id="SSF52096">
    <property type="entry name" value="ClpP/crotonase"/>
    <property type="match status" value="1"/>
</dbReference>
<dbReference type="PANTHER" id="PTHR11941">
    <property type="entry name" value="ENOYL-COA HYDRATASE-RELATED"/>
    <property type="match status" value="1"/>
</dbReference>
<dbReference type="CDD" id="cd06558">
    <property type="entry name" value="crotonase-like"/>
    <property type="match status" value="1"/>
</dbReference>
<dbReference type="EMBL" id="LNQE01001844">
    <property type="protein sequence ID" value="KUG04633.1"/>
    <property type="molecule type" value="Genomic_DNA"/>
</dbReference>
<dbReference type="GO" id="GO:0006635">
    <property type="term" value="P:fatty acid beta-oxidation"/>
    <property type="evidence" value="ECO:0007669"/>
    <property type="project" value="TreeGrafter"/>
</dbReference>
<gene>
    <name evidence="3" type="ORF">ASZ90_017994</name>
</gene>
<dbReference type="PROSITE" id="PS00166">
    <property type="entry name" value="ENOYL_COA_HYDRATASE"/>
    <property type="match status" value="1"/>
</dbReference>
<dbReference type="InterPro" id="IPR018376">
    <property type="entry name" value="Enoyl-CoA_hyd/isom_CS"/>
</dbReference>
<dbReference type="FunFam" id="3.90.226.10:FF:000009">
    <property type="entry name" value="Carnitinyl-CoA dehydratase"/>
    <property type="match status" value="1"/>
</dbReference>
<dbReference type="InterPro" id="IPR001753">
    <property type="entry name" value="Enoyl-CoA_hydra/iso"/>
</dbReference>
<dbReference type="Gene3D" id="3.90.226.10">
    <property type="entry name" value="2-enoyl-CoA Hydratase, Chain A, domain 1"/>
    <property type="match status" value="1"/>
</dbReference>
<dbReference type="InterPro" id="IPR014748">
    <property type="entry name" value="Enoyl-CoA_hydra_C"/>
</dbReference>
<comment type="similarity">
    <text evidence="1">Belongs to the enoyl-CoA hydratase/isomerase family.</text>
</comment>
<dbReference type="GO" id="GO:0004300">
    <property type="term" value="F:enoyl-CoA hydratase activity"/>
    <property type="evidence" value="ECO:0007669"/>
    <property type="project" value="UniProtKB-EC"/>
</dbReference>
<keyword evidence="2 3" id="KW-0456">Lyase</keyword>
<reference evidence="3" key="1">
    <citation type="journal article" date="2015" name="Proc. Natl. Acad. Sci. U.S.A.">
        <title>Networks of energetic and metabolic interactions define dynamics in microbial communities.</title>
        <authorList>
            <person name="Embree M."/>
            <person name="Liu J.K."/>
            <person name="Al-Bassam M.M."/>
            <person name="Zengler K."/>
        </authorList>
    </citation>
    <scope>NUCLEOTIDE SEQUENCE</scope>
</reference>
<dbReference type="AlphaFoldDB" id="A0A0W8E7X3"/>
<dbReference type="Gene3D" id="1.10.12.10">
    <property type="entry name" value="Lyase 2-enoyl-coa Hydratase, Chain A, domain 2"/>
    <property type="match status" value="1"/>
</dbReference>
<organism evidence="3">
    <name type="scientific">hydrocarbon metagenome</name>
    <dbReference type="NCBI Taxonomy" id="938273"/>
    <lineage>
        <taxon>unclassified sequences</taxon>
        <taxon>metagenomes</taxon>
        <taxon>ecological metagenomes</taxon>
    </lineage>
</organism>
<evidence type="ECO:0000256" key="1">
    <source>
        <dbReference type="ARBA" id="ARBA00005254"/>
    </source>
</evidence>
<proteinExistence type="inferred from homology"/>
<accession>A0A0W8E7X3</accession>
<comment type="caution">
    <text evidence="3">The sequence shown here is derived from an EMBL/GenBank/DDBJ whole genome shotgun (WGS) entry which is preliminary data.</text>
</comment>
<evidence type="ECO:0000256" key="2">
    <source>
        <dbReference type="ARBA" id="ARBA00023239"/>
    </source>
</evidence>
<sequence>MEWKTITLDFNEGVCTLTLNSPETMNALSSELNSEMGAAINMLSADRQVRVLVITGSKKVFAAGGDIKAMASCNPEQARAYIEPIHQVFNKIAGLPIPTIAAVSGFAFGGGVELSLTCDFRIAAQNAKFGFPEINLGIFPAAGGSQRLPRLIGTQKTKRLMFTGETIDAAAALSFGLVDQVVPTEELMEEVKQFAVQLSKKPPLALMRLKESIQQGINTDINTALIMEMDNCCSLFASQDQKEGMNAFMERRTAVFKGQ</sequence>
<dbReference type="Pfam" id="PF00378">
    <property type="entry name" value="ECH_1"/>
    <property type="match status" value="1"/>
</dbReference>
<name>A0A0W8E7X3_9ZZZZ</name>
<evidence type="ECO:0000313" key="3">
    <source>
        <dbReference type="EMBL" id="KUG04633.1"/>
    </source>
</evidence>
<protein>
    <submittedName>
        <fullName evidence="3">Enoyl-coa hydratase</fullName>
        <ecNumber evidence="3">4.2.1.17</ecNumber>
    </submittedName>
</protein>
<dbReference type="FunFam" id="1.10.12.10:FF:000001">
    <property type="entry name" value="Probable enoyl-CoA hydratase, mitochondrial"/>
    <property type="match status" value="1"/>
</dbReference>
<dbReference type="EC" id="4.2.1.17" evidence="3"/>
<dbReference type="InterPro" id="IPR029045">
    <property type="entry name" value="ClpP/crotonase-like_dom_sf"/>
</dbReference>